<dbReference type="Pfam" id="PF00512">
    <property type="entry name" value="HisKA"/>
    <property type="match status" value="1"/>
</dbReference>
<dbReference type="Proteomes" id="UP001231587">
    <property type="component" value="Unassembled WGS sequence"/>
</dbReference>
<evidence type="ECO:0000259" key="15">
    <source>
        <dbReference type="PROSITE" id="PS01124"/>
    </source>
</evidence>
<evidence type="ECO:0000256" key="12">
    <source>
        <dbReference type="PROSITE-ProRule" id="PRU00169"/>
    </source>
</evidence>
<keyword evidence="6 18" id="KW-0418">Kinase</keyword>
<keyword evidence="13" id="KW-1133">Transmembrane helix</keyword>
<evidence type="ECO:0000259" key="16">
    <source>
        <dbReference type="PROSITE" id="PS50109"/>
    </source>
</evidence>
<dbReference type="Proteomes" id="UP001138672">
    <property type="component" value="Unassembled WGS sequence"/>
</dbReference>
<dbReference type="GO" id="GO:0005524">
    <property type="term" value="F:ATP binding"/>
    <property type="evidence" value="ECO:0007669"/>
    <property type="project" value="UniProtKB-KW"/>
</dbReference>
<dbReference type="InterPro" id="IPR003594">
    <property type="entry name" value="HATPase_dom"/>
</dbReference>
<protein>
    <recommendedName>
        <fullName evidence="2">histidine kinase</fullName>
        <ecNumber evidence="2">2.7.13.3</ecNumber>
    </recommendedName>
</protein>
<dbReference type="Gene3D" id="2.60.40.10">
    <property type="entry name" value="Immunoglobulins"/>
    <property type="match status" value="1"/>
</dbReference>
<keyword evidence="10" id="KW-0238">DNA-binding</keyword>
<dbReference type="Gene3D" id="2.130.10.10">
    <property type="entry name" value="YVTN repeat-like/Quinoprotein amine dehydrogenase"/>
    <property type="match status" value="2"/>
</dbReference>
<dbReference type="GO" id="GO:0003700">
    <property type="term" value="F:DNA-binding transcription factor activity"/>
    <property type="evidence" value="ECO:0007669"/>
    <property type="project" value="InterPro"/>
</dbReference>
<feature type="chain" id="PRO_5040768890" description="histidine kinase" evidence="14">
    <location>
        <begin position="21"/>
        <end position="1352"/>
    </location>
</feature>
<dbReference type="OrthoDB" id="358279at2"/>
<dbReference type="PRINTS" id="PR00344">
    <property type="entry name" value="BCTRLSENSOR"/>
</dbReference>
<keyword evidence="21" id="KW-1185">Reference proteome</keyword>
<dbReference type="Gene3D" id="1.10.287.130">
    <property type="match status" value="1"/>
</dbReference>
<dbReference type="InterPro" id="IPR005467">
    <property type="entry name" value="His_kinase_dom"/>
</dbReference>
<dbReference type="SMART" id="SM00387">
    <property type="entry name" value="HATPase_c"/>
    <property type="match status" value="1"/>
</dbReference>
<feature type="transmembrane region" description="Helical" evidence="13">
    <location>
        <begin position="779"/>
        <end position="801"/>
    </location>
</feature>
<keyword evidence="3 12" id="KW-0597">Phosphoprotein</keyword>
<dbReference type="PANTHER" id="PTHR43547:SF2">
    <property type="entry name" value="HYBRID SIGNAL TRANSDUCTION HISTIDINE KINASE C"/>
    <property type="match status" value="1"/>
</dbReference>
<dbReference type="Pfam" id="PF07495">
    <property type="entry name" value="Y_Y_Y"/>
    <property type="match status" value="1"/>
</dbReference>
<dbReference type="GO" id="GO:0000155">
    <property type="term" value="F:phosphorelay sensor kinase activity"/>
    <property type="evidence" value="ECO:0007669"/>
    <property type="project" value="InterPro"/>
</dbReference>
<feature type="domain" description="Histidine kinase" evidence="16">
    <location>
        <begin position="833"/>
        <end position="1052"/>
    </location>
</feature>
<dbReference type="GO" id="GO:0043565">
    <property type="term" value="F:sequence-specific DNA binding"/>
    <property type="evidence" value="ECO:0007669"/>
    <property type="project" value="InterPro"/>
</dbReference>
<evidence type="ECO:0000256" key="2">
    <source>
        <dbReference type="ARBA" id="ARBA00012438"/>
    </source>
</evidence>
<feature type="modified residue" description="4-aspartylphosphate" evidence="12">
    <location>
        <position position="1139"/>
    </location>
</feature>
<dbReference type="Pfam" id="PF12833">
    <property type="entry name" value="HTH_18"/>
    <property type="match status" value="1"/>
</dbReference>
<dbReference type="SUPFAM" id="SSF47384">
    <property type="entry name" value="Homodimeric domain of signal transducing histidine kinase"/>
    <property type="match status" value="1"/>
</dbReference>
<keyword evidence="8" id="KW-0902">Two-component regulatory system</keyword>
<dbReference type="SUPFAM" id="SSF63829">
    <property type="entry name" value="Calcium-dependent phosphotriesterase"/>
    <property type="match status" value="3"/>
</dbReference>
<keyword evidence="9" id="KW-0805">Transcription regulation</keyword>
<accession>A0A9X1C862</accession>
<evidence type="ECO:0000256" key="3">
    <source>
        <dbReference type="ARBA" id="ARBA00022553"/>
    </source>
</evidence>
<dbReference type="Gene3D" id="1.10.10.60">
    <property type="entry name" value="Homeodomain-like"/>
    <property type="match status" value="1"/>
</dbReference>
<dbReference type="SUPFAM" id="SSF55874">
    <property type="entry name" value="ATPase domain of HSP90 chaperone/DNA topoisomerase II/histidine kinase"/>
    <property type="match status" value="1"/>
</dbReference>
<keyword evidence="7" id="KW-0067">ATP-binding</keyword>
<dbReference type="InterPro" id="IPR011006">
    <property type="entry name" value="CheY-like_superfamily"/>
</dbReference>
<dbReference type="PROSITE" id="PS50110">
    <property type="entry name" value="RESPONSE_REGULATORY"/>
    <property type="match status" value="1"/>
</dbReference>
<dbReference type="InterPro" id="IPR036890">
    <property type="entry name" value="HATPase_C_sf"/>
</dbReference>
<evidence type="ECO:0000256" key="7">
    <source>
        <dbReference type="ARBA" id="ARBA00022840"/>
    </source>
</evidence>
<evidence type="ECO:0000259" key="17">
    <source>
        <dbReference type="PROSITE" id="PS50110"/>
    </source>
</evidence>
<evidence type="ECO:0000313" key="18">
    <source>
        <dbReference type="EMBL" id="MBP1838786.1"/>
    </source>
</evidence>
<dbReference type="InterPro" id="IPR013783">
    <property type="entry name" value="Ig-like_fold"/>
</dbReference>
<evidence type="ECO:0000256" key="8">
    <source>
        <dbReference type="ARBA" id="ARBA00023012"/>
    </source>
</evidence>
<reference evidence="18" key="1">
    <citation type="submission" date="2021-03" db="EMBL/GenBank/DDBJ databases">
        <title>Genomic Encyclopedia of Type Strains, Phase IV (KMG-IV): sequencing the most valuable type-strain genomes for metagenomic binning, comparative biology and taxonomic classification.</title>
        <authorList>
            <person name="Goeker M."/>
        </authorList>
    </citation>
    <scope>NUCLEOTIDE SEQUENCE</scope>
    <source>
        <strain evidence="18">DSM 15523</strain>
        <strain evidence="19 21">DSM 16476</strain>
    </source>
</reference>
<evidence type="ECO:0000256" key="4">
    <source>
        <dbReference type="ARBA" id="ARBA00022679"/>
    </source>
</evidence>
<dbReference type="InterPro" id="IPR011123">
    <property type="entry name" value="Y_Y_Y"/>
</dbReference>
<dbReference type="SUPFAM" id="SSF52172">
    <property type="entry name" value="CheY-like"/>
    <property type="match status" value="1"/>
</dbReference>
<keyword evidence="11" id="KW-0804">Transcription</keyword>
<comment type="catalytic activity">
    <reaction evidence="1">
        <text>ATP + protein L-histidine = ADP + protein N-phospho-L-histidine.</text>
        <dbReference type="EC" id="2.7.13.3"/>
    </reaction>
</comment>
<keyword evidence="13" id="KW-0812">Transmembrane</keyword>
<keyword evidence="14" id="KW-0732">Signal</keyword>
<dbReference type="PANTHER" id="PTHR43547">
    <property type="entry name" value="TWO-COMPONENT HISTIDINE KINASE"/>
    <property type="match status" value="1"/>
</dbReference>
<dbReference type="InterPro" id="IPR015943">
    <property type="entry name" value="WD40/YVTN_repeat-like_dom_sf"/>
</dbReference>
<dbReference type="PROSITE" id="PS01124">
    <property type="entry name" value="HTH_ARAC_FAMILY_2"/>
    <property type="match status" value="1"/>
</dbReference>
<evidence type="ECO:0000256" key="11">
    <source>
        <dbReference type="ARBA" id="ARBA00023163"/>
    </source>
</evidence>
<dbReference type="Gene3D" id="3.40.50.2300">
    <property type="match status" value="1"/>
</dbReference>
<dbReference type="PROSITE" id="PS50109">
    <property type="entry name" value="HIS_KIN"/>
    <property type="match status" value="1"/>
</dbReference>
<proteinExistence type="predicted"/>
<evidence type="ECO:0000313" key="20">
    <source>
        <dbReference type="Proteomes" id="UP001138672"/>
    </source>
</evidence>
<organism evidence="18 20">
    <name type="scientific">Formosa algae</name>
    <dbReference type="NCBI Taxonomy" id="225843"/>
    <lineage>
        <taxon>Bacteria</taxon>
        <taxon>Pseudomonadati</taxon>
        <taxon>Bacteroidota</taxon>
        <taxon>Flavobacteriia</taxon>
        <taxon>Flavobacteriales</taxon>
        <taxon>Flavobacteriaceae</taxon>
        <taxon>Formosa</taxon>
    </lineage>
</organism>
<evidence type="ECO:0000256" key="10">
    <source>
        <dbReference type="ARBA" id="ARBA00023125"/>
    </source>
</evidence>
<feature type="signal peptide" evidence="14">
    <location>
        <begin position="1"/>
        <end position="20"/>
    </location>
</feature>
<dbReference type="SMART" id="SM00448">
    <property type="entry name" value="REC"/>
    <property type="match status" value="1"/>
</dbReference>
<dbReference type="InterPro" id="IPR009057">
    <property type="entry name" value="Homeodomain-like_sf"/>
</dbReference>
<dbReference type="Pfam" id="PF00072">
    <property type="entry name" value="Response_reg"/>
    <property type="match status" value="1"/>
</dbReference>
<evidence type="ECO:0000256" key="5">
    <source>
        <dbReference type="ARBA" id="ARBA00022741"/>
    </source>
</evidence>
<dbReference type="CDD" id="cd00082">
    <property type="entry name" value="HisKA"/>
    <property type="match status" value="1"/>
</dbReference>
<dbReference type="EMBL" id="JAGGJQ010000001">
    <property type="protein sequence ID" value="MBP1838786.1"/>
    <property type="molecule type" value="Genomic_DNA"/>
</dbReference>
<dbReference type="Pfam" id="PF02518">
    <property type="entry name" value="HATPase_c"/>
    <property type="match status" value="1"/>
</dbReference>
<dbReference type="InterPro" id="IPR036097">
    <property type="entry name" value="HisK_dim/P_sf"/>
</dbReference>
<dbReference type="InterPro" id="IPR011110">
    <property type="entry name" value="Reg_prop"/>
</dbReference>
<dbReference type="EC" id="2.7.13.3" evidence="2"/>
<evidence type="ECO:0000256" key="13">
    <source>
        <dbReference type="SAM" id="Phobius"/>
    </source>
</evidence>
<keyword evidence="4" id="KW-0808">Transferase</keyword>
<dbReference type="SUPFAM" id="SSF46689">
    <property type="entry name" value="Homeodomain-like"/>
    <property type="match status" value="1"/>
</dbReference>
<dbReference type="InterPro" id="IPR018060">
    <property type="entry name" value="HTH_AraC"/>
</dbReference>
<dbReference type="RefSeq" id="WP_057781536.1">
    <property type="nucleotide sequence ID" value="NZ_JAGGJQ010000001.1"/>
</dbReference>
<evidence type="ECO:0000313" key="21">
    <source>
        <dbReference type="Proteomes" id="UP001231587"/>
    </source>
</evidence>
<evidence type="ECO:0000256" key="14">
    <source>
        <dbReference type="SAM" id="SignalP"/>
    </source>
</evidence>
<evidence type="ECO:0000256" key="6">
    <source>
        <dbReference type="ARBA" id="ARBA00022777"/>
    </source>
</evidence>
<name>A0A9X1C862_9FLAO</name>
<dbReference type="InterPro" id="IPR004358">
    <property type="entry name" value="Sig_transdc_His_kin-like_C"/>
</dbReference>
<dbReference type="FunFam" id="3.30.565.10:FF:000037">
    <property type="entry name" value="Hybrid sensor histidine kinase/response regulator"/>
    <property type="match status" value="1"/>
</dbReference>
<feature type="domain" description="Response regulatory" evidence="17">
    <location>
        <begin position="1091"/>
        <end position="1206"/>
    </location>
</feature>
<dbReference type="Gene3D" id="3.30.565.10">
    <property type="entry name" value="Histidine kinase-like ATPase, C-terminal domain"/>
    <property type="match status" value="1"/>
</dbReference>
<feature type="domain" description="HTH araC/xylS-type" evidence="15">
    <location>
        <begin position="1238"/>
        <end position="1337"/>
    </location>
</feature>
<keyword evidence="13" id="KW-0472">Membrane</keyword>
<evidence type="ECO:0000313" key="19">
    <source>
        <dbReference type="EMBL" id="MDQ0335286.1"/>
    </source>
</evidence>
<dbReference type="Pfam" id="PF07494">
    <property type="entry name" value="Reg_prop"/>
    <property type="match status" value="1"/>
</dbReference>
<dbReference type="SMART" id="SM00388">
    <property type="entry name" value="HisKA"/>
    <property type="match status" value="1"/>
</dbReference>
<evidence type="ECO:0000256" key="9">
    <source>
        <dbReference type="ARBA" id="ARBA00023015"/>
    </source>
</evidence>
<dbReference type="EMBL" id="JAUSUU010000004">
    <property type="protein sequence ID" value="MDQ0335286.1"/>
    <property type="molecule type" value="Genomic_DNA"/>
</dbReference>
<evidence type="ECO:0000256" key="1">
    <source>
        <dbReference type="ARBA" id="ARBA00000085"/>
    </source>
</evidence>
<gene>
    <name evidence="18" type="ORF">J2Z56_000682</name>
    <name evidence="19" type="ORF">J2Z57_001732</name>
</gene>
<dbReference type="InterPro" id="IPR003661">
    <property type="entry name" value="HisK_dim/P_dom"/>
</dbReference>
<dbReference type="SMART" id="SM00342">
    <property type="entry name" value="HTH_ARAC"/>
    <property type="match status" value="1"/>
</dbReference>
<dbReference type="InterPro" id="IPR001789">
    <property type="entry name" value="Sig_transdc_resp-reg_receiver"/>
</dbReference>
<keyword evidence="5" id="KW-0547">Nucleotide-binding</keyword>
<dbReference type="InterPro" id="IPR018062">
    <property type="entry name" value="HTH_AraC-typ_CS"/>
</dbReference>
<sequence length="1352" mass="155428">MKLKILLIIVLNLCFHNLFGQNEISFLHITPKTENGYRTIKNTLQDALGYVWMSQSNGLMKYDGYDYTFHSIDAIFNKTDIDDEIETINLDANNNVLVLSKKGLLAKREQNGTYTQLNNHLLKSKDELLINKIFVEKSKIWVIDFSNVIYNLNPVTLKIEHTQLGPQSELQGSEIVDLTILPEADAIFITTNKGRLFKCHANTLTEIKGDYNNHPGIMYLTLSNSNDLWIGTKYMGLFKYNIANQNITQYSYYKDGVDILEKDMILTLFKDSDGIIWAGSDGEGLYRIHPETEHITLYRHTSLNKSSLSANSIIHINEDSDKNLWVISNYGDINILVNSNNAIFHHNGLKGNISARVLSLLKDSNNNIWIGTDGKGLTKKNLSTGVEEQFLTINNSLEGFYIQTISEDNNSNIWIGTYKNGLWFYDSKTAQISKISLSNTYGKIPTDVLTTFKDSKGRIWVASDVCLYIFNSQKEKIATFKFGENNLNGELIRCIVEDAHDKIWLGVDNGGLFMFNENTELEHSTFENVNYGNIKKYNSIVSMAYDGDQKIWLVDLEGQIYNINVNDKSFKKFNDFKTLDGTDFHTVLIEDKDNLWLGSNNGLWNINVTNDCSERYTKADGFFSDYYTQRSAFKDKSGMLYFGGLNGVDGFYPEQISKTEIHSQLIINAIEILNKPASIIIPEQIKDGVEKTTTLKLKDNQSSFLFKFSAIGNILNSNYLYAYRLKGFNDEWKTTKNTRIASYTNIPYGAYTFEVKAATAKGNWDIPTKYIAITIAPPLWMHPLAFVVYALLLALIFYGIYKWYYLKKNLILQKVKNEEEANSYYEKMNFFSKMSHEIQTPLTLIMGPAEEIIKKTKHENDPILNQRLKVIYNNAKRLSRITNTLTTIRNKEIGQLKLKVSKKDIIKKLNKISDSFREEARFKKIDLELNHFENEYLLYFDSELVEHIIYNLLSNAFKYTPVNGRICIKTKLDTTNQKLNISIIDSGYGISKKEYNDIFKLFYRSSHTLFSKGMGIGLAFVKELVTLHKGEIHVKSKLNKGTTFTVSLPLKDDAYTKTERFDAVKNESIKPHIDLSTLNETDYKNNENKETILIVEDNFEMLHFLLEVFNEHYNVYGAYNGEEGLKMIKDFLPDIIISDISMPNMDGLEMCKILQKDREVSHIPLIFLTAKNPTGYKLKGLKYGAIEFMRKPFDINELQLKVRNILAQNQRIYTKANLKHLSAPEVTIEKSKDDEFLEKLIALLNTNLDNPEFKLESLSEAMNMSYSNIYRKCQKLTGKTIVDLLRLLRLKRAAVLIIKNNLNISEACFAVGFNDPRYFSKCFKAQFKHTPSQFKKLAKEYDEDTFLEKFDL</sequence>
<comment type="caution">
    <text evidence="18">The sequence shown here is derived from an EMBL/GenBank/DDBJ whole genome shotgun (WGS) entry which is preliminary data.</text>
</comment>
<dbReference type="PROSITE" id="PS00041">
    <property type="entry name" value="HTH_ARAC_FAMILY_1"/>
    <property type="match status" value="1"/>
</dbReference>